<dbReference type="InterPro" id="IPR051544">
    <property type="entry name" value="TPS_OM_transporter"/>
</dbReference>
<name>A0A8J7LF43_9NOST</name>
<dbReference type="Proteomes" id="UP000662314">
    <property type="component" value="Unassembled WGS sequence"/>
</dbReference>
<evidence type="ECO:0000256" key="10">
    <source>
        <dbReference type="SAM" id="Phobius"/>
    </source>
</evidence>
<comment type="subcellular location">
    <subcellularLocation>
        <location evidence="1">Cell outer membrane</location>
    </subcellularLocation>
</comment>
<dbReference type="GO" id="GO:0098046">
    <property type="term" value="C:type V protein secretion system complex"/>
    <property type="evidence" value="ECO:0007669"/>
    <property type="project" value="TreeGrafter"/>
</dbReference>
<keyword evidence="3" id="KW-0813">Transport</keyword>
<dbReference type="PANTHER" id="PTHR34597">
    <property type="entry name" value="SLR1661 PROTEIN"/>
    <property type="match status" value="1"/>
</dbReference>
<dbReference type="Pfam" id="PF03865">
    <property type="entry name" value="ShlB"/>
    <property type="match status" value="1"/>
</dbReference>
<dbReference type="GO" id="GO:0008320">
    <property type="term" value="F:protein transmembrane transporter activity"/>
    <property type="evidence" value="ECO:0007669"/>
    <property type="project" value="TreeGrafter"/>
</dbReference>
<feature type="domain" description="POTRA" evidence="11">
    <location>
        <begin position="127"/>
        <end position="202"/>
    </location>
</feature>
<dbReference type="PROSITE" id="PS51779">
    <property type="entry name" value="POTRA"/>
    <property type="match status" value="1"/>
</dbReference>
<reference evidence="12 13" key="1">
    <citation type="journal article" date="2021" name="Int. J. Syst. Evol. Microbiol.">
        <title>Amazonocrinis nigriterrae gen. nov., sp. nov., Atlanticothrix silvestris gen. nov., sp. nov. and Dendronalium phyllosphericum gen. nov., sp. nov., nostocacean cyanobacteria from Brazilian environments.</title>
        <authorList>
            <person name="Alvarenga D.O."/>
            <person name="Andreote A.P.D."/>
            <person name="Branco L.H.Z."/>
            <person name="Delbaje E."/>
            <person name="Cruz R.B."/>
            <person name="Varani A.M."/>
            <person name="Fiore M.F."/>
        </authorList>
    </citation>
    <scope>NUCLEOTIDE SEQUENCE [LARGE SCALE GENOMIC DNA]</scope>
    <source>
        <strain evidence="12 13">CENA369</strain>
    </source>
</reference>
<keyword evidence="8" id="KW-0998">Cell outer membrane</keyword>
<evidence type="ECO:0000256" key="5">
    <source>
        <dbReference type="ARBA" id="ARBA00022692"/>
    </source>
</evidence>
<evidence type="ECO:0000256" key="7">
    <source>
        <dbReference type="ARBA" id="ARBA00023136"/>
    </source>
</evidence>
<keyword evidence="10" id="KW-1133">Transmembrane helix</keyword>
<evidence type="ECO:0000313" key="13">
    <source>
        <dbReference type="Proteomes" id="UP000662314"/>
    </source>
</evidence>
<gene>
    <name evidence="12" type="ORF">I8752_00865</name>
</gene>
<feature type="region of interest" description="Disordered" evidence="9">
    <location>
        <begin position="84"/>
        <end position="105"/>
    </location>
</feature>
<dbReference type="Gene3D" id="2.40.160.50">
    <property type="entry name" value="membrane protein fhac: a member of the omp85/tpsb transporter family"/>
    <property type="match status" value="1"/>
</dbReference>
<dbReference type="InterPro" id="IPR034746">
    <property type="entry name" value="POTRA"/>
</dbReference>
<comment type="caution">
    <text evidence="12">The sequence shown here is derived from an EMBL/GenBank/DDBJ whole genome shotgun (WGS) entry which is preliminary data.</text>
</comment>
<comment type="similarity">
    <text evidence="2">Belongs to the TPS (TC 1.B.20) family.</text>
</comment>
<evidence type="ECO:0000256" key="3">
    <source>
        <dbReference type="ARBA" id="ARBA00022448"/>
    </source>
</evidence>
<keyword evidence="7 10" id="KW-0472">Membrane</keyword>
<evidence type="ECO:0000259" key="11">
    <source>
        <dbReference type="PROSITE" id="PS51779"/>
    </source>
</evidence>
<sequence length="628" mass="69457">MGIRQNRRELRFAAKSVCRQKQGSKRFFLFPCNNAVAWVGKSSWKFARRNILATCLYSAVSPCLGLILLLYLLCNPNSANAQPINPVTPKPPEQPLPNPLPPTNAPIQILPSAPPTPEEAQDIPGSITVQKFQFVGNTAFSQKELNSAIADYTNKPITFAELLKAANQITQLYVQKGYITSGAYIPVQEFRSGIIKIQVLEGSLEDIQVNVIKGRLNPNYVRSRIAIATHKPLNINRLQEALQLLQLNPLIASLDAELTAGTRPGVNSLAVTVRGARTFDTRLSINNNRNPSVGSFERGIAISEADLLGLGDRFSFAYKNTDGSNSFEGGYTLPVNPRNGAIGFNYRITNNRIIEPPFNDLDIDVDSREFELSYSQPVIQRATPKVSQELTLSLTAARRISNSSIKGVDFPVFPGADEQGETRISELSFAQEWLQRSRQEVLAARSELSLGVGAFNATVNNNEPDSRYLLWRGQLIYLRLLGQAKGQRAIAPTLLLRSNVQLASDSLLSIEQFSLGGQGTVRGYRQDALLTDNGIFASAELRLPIARFPEVQGTLQVTPFIDVGTVWNTGRENPQSNTLVGSGFGLLWQMGDRFTARLDWGIPLVDINTSKRTWQENGVYFQLEYRAF</sequence>
<keyword evidence="5 10" id="KW-0812">Transmembrane</keyword>
<dbReference type="InterPro" id="IPR013686">
    <property type="entry name" value="Polypept-transport_assoc_ShlB"/>
</dbReference>
<keyword evidence="13" id="KW-1185">Reference proteome</keyword>
<organism evidence="12 13">
    <name type="scientific">Dendronalium phyllosphericum CENA369</name>
    <dbReference type="NCBI Taxonomy" id="1725256"/>
    <lineage>
        <taxon>Bacteria</taxon>
        <taxon>Bacillati</taxon>
        <taxon>Cyanobacteriota</taxon>
        <taxon>Cyanophyceae</taxon>
        <taxon>Nostocales</taxon>
        <taxon>Nostocaceae</taxon>
        <taxon>Dendronalium</taxon>
        <taxon>Dendronalium phyllosphericum</taxon>
    </lineage>
</organism>
<evidence type="ECO:0000256" key="4">
    <source>
        <dbReference type="ARBA" id="ARBA00022452"/>
    </source>
</evidence>
<feature type="compositionally biased region" description="Pro residues" evidence="9">
    <location>
        <begin position="86"/>
        <end position="104"/>
    </location>
</feature>
<dbReference type="Gene3D" id="3.10.20.310">
    <property type="entry name" value="membrane protein fhac"/>
    <property type="match status" value="1"/>
</dbReference>
<keyword evidence="4" id="KW-1134">Transmembrane beta strand</keyword>
<dbReference type="AlphaFoldDB" id="A0A8J7LF43"/>
<dbReference type="EMBL" id="JAECZA010000001">
    <property type="protein sequence ID" value="MBH8571599.1"/>
    <property type="molecule type" value="Genomic_DNA"/>
</dbReference>
<evidence type="ECO:0000256" key="6">
    <source>
        <dbReference type="ARBA" id="ARBA00022927"/>
    </source>
</evidence>
<dbReference type="Pfam" id="PF08479">
    <property type="entry name" value="POTRA_2"/>
    <property type="match status" value="1"/>
</dbReference>
<evidence type="ECO:0000256" key="9">
    <source>
        <dbReference type="SAM" id="MobiDB-lite"/>
    </source>
</evidence>
<evidence type="ECO:0000256" key="8">
    <source>
        <dbReference type="ARBA" id="ARBA00023237"/>
    </source>
</evidence>
<evidence type="ECO:0000256" key="1">
    <source>
        <dbReference type="ARBA" id="ARBA00004442"/>
    </source>
</evidence>
<dbReference type="PANTHER" id="PTHR34597:SF3">
    <property type="entry name" value="OUTER MEMBRANE TRANSPORTER CDIB"/>
    <property type="match status" value="1"/>
</dbReference>
<proteinExistence type="inferred from homology"/>
<accession>A0A8J7LF43</accession>
<feature type="transmembrane region" description="Helical" evidence="10">
    <location>
        <begin position="51"/>
        <end position="73"/>
    </location>
</feature>
<dbReference type="GO" id="GO:0046819">
    <property type="term" value="P:protein secretion by the type V secretion system"/>
    <property type="evidence" value="ECO:0007669"/>
    <property type="project" value="TreeGrafter"/>
</dbReference>
<dbReference type="GO" id="GO:0009279">
    <property type="term" value="C:cell outer membrane"/>
    <property type="evidence" value="ECO:0007669"/>
    <property type="project" value="UniProtKB-SubCell"/>
</dbReference>
<evidence type="ECO:0000313" key="12">
    <source>
        <dbReference type="EMBL" id="MBH8571599.1"/>
    </source>
</evidence>
<evidence type="ECO:0000256" key="2">
    <source>
        <dbReference type="ARBA" id="ARBA00009055"/>
    </source>
</evidence>
<keyword evidence="6" id="KW-0653">Protein transport</keyword>
<dbReference type="InterPro" id="IPR005565">
    <property type="entry name" value="Hemolysn_activator_HlyB_C"/>
</dbReference>
<protein>
    <submittedName>
        <fullName evidence="12">ShlB/FhaC/HecB family hemolysin secretion/activation protein</fullName>
    </submittedName>
</protein>